<organism evidence="8 9">
    <name type="scientific">Aspergillus rambellii</name>
    <dbReference type="NCBI Taxonomy" id="308745"/>
    <lineage>
        <taxon>Eukaryota</taxon>
        <taxon>Fungi</taxon>
        <taxon>Dikarya</taxon>
        <taxon>Ascomycota</taxon>
        <taxon>Pezizomycotina</taxon>
        <taxon>Eurotiomycetes</taxon>
        <taxon>Eurotiomycetidae</taxon>
        <taxon>Eurotiales</taxon>
        <taxon>Aspergillaceae</taxon>
        <taxon>Aspergillus</taxon>
        <taxon>Aspergillus subgen. Nidulantes</taxon>
    </lineage>
</organism>
<evidence type="ECO:0000256" key="6">
    <source>
        <dbReference type="SAM" id="MobiDB-lite"/>
    </source>
</evidence>
<dbReference type="InterPro" id="IPR006629">
    <property type="entry name" value="LITAF"/>
</dbReference>
<dbReference type="InterPro" id="IPR037519">
    <property type="entry name" value="LITAF_fam"/>
</dbReference>
<dbReference type="Proteomes" id="UP000034291">
    <property type="component" value="Unassembled WGS sequence"/>
</dbReference>
<reference evidence="8 9" key="1">
    <citation type="submission" date="2015-02" db="EMBL/GenBank/DDBJ databases">
        <title>Draft Genome Sequences of Two Closely-Related Aflatoxigenic Aspergillus Species Obtained from the Cote d'Ivoire.</title>
        <authorList>
            <person name="Moore G.G."/>
            <person name="Beltz S.B."/>
            <person name="Mack B.M."/>
        </authorList>
    </citation>
    <scope>NUCLEOTIDE SEQUENCE [LARGE SCALE GENOMIC DNA]</scope>
    <source>
        <strain evidence="8 9">SRRC1468</strain>
    </source>
</reference>
<dbReference type="OrthoDB" id="5599753at2759"/>
<sequence>MAEKVAPVPPYEQQPPLQNLPPANQQPNSVAPGTQMQPPQQYAPPSSYASAAPLQSLQRSPAPVDCPVCGVREMTRVEAVTGNTNHAWAAVMCFCLCLGCVPYMMSSLKNVNHMCGRCGAMLATWHNSGRVDIHQHARVAGGAPGS</sequence>
<dbReference type="Pfam" id="PF10601">
    <property type="entry name" value="zf-LITAF-like"/>
    <property type="match status" value="1"/>
</dbReference>
<evidence type="ECO:0000259" key="7">
    <source>
        <dbReference type="PROSITE" id="PS51837"/>
    </source>
</evidence>
<feature type="domain" description="LITAF" evidence="7">
    <location>
        <begin position="46"/>
        <end position="127"/>
    </location>
</feature>
<comment type="similarity">
    <text evidence="2">Belongs to the CDIP1/LITAF family.</text>
</comment>
<feature type="region of interest" description="Disordered" evidence="6">
    <location>
        <begin position="1"/>
        <end position="61"/>
    </location>
</feature>
<comment type="caution">
    <text evidence="8">The sequence shown here is derived from an EMBL/GenBank/DDBJ whole genome shotgun (WGS) entry which is preliminary data.</text>
</comment>
<dbReference type="GO" id="GO:0008270">
    <property type="term" value="F:zinc ion binding"/>
    <property type="evidence" value="ECO:0007669"/>
    <property type="project" value="TreeGrafter"/>
</dbReference>
<feature type="compositionally biased region" description="Low complexity" evidence="6">
    <location>
        <begin position="37"/>
        <end position="58"/>
    </location>
</feature>
<evidence type="ECO:0000256" key="3">
    <source>
        <dbReference type="ARBA" id="ARBA00022723"/>
    </source>
</evidence>
<dbReference type="PROSITE" id="PS51837">
    <property type="entry name" value="LITAF"/>
    <property type="match status" value="1"/>
</dbReference>
<evidence type="ECO:0000313" key="8">
    <source>
        <dbReference type="EMBL" id="KKK25004.1"/>
    </source>
</evidence>
<evidence type="ECO:0000256" key="4">
    <source>
        <dbReference type="ARBA" id="ARBA00022833"/>
    </source>
</evidence>
<dbReference type="AlphaFoldDB" id="A0A0F8UZR5"/>
<accession>A0A0F8UZR5</accession>
<gene>
    <name evidence="8" type="ORF">ARAM_005951</name>
</gene>
<dbReference type="PANTHER" id="PTHR23292:SF6">
    <property type="entry name" value="FI16602P1-RELATED"/>
    <property type="match status" value="1"/>
</dbReference>
<evidence type="ECO:0000256" key="2">
    <source>
        <dbReference type="ARBA" id="ARBA00005975"/>
    </source>
</evidence>
<keyword evidence="3" id="KW-0479">Metal-binding</keyword>
<evidence type="ECO:0000256" key="1">
    <source>
        <dbReference type="ARBA" id="ARBA00004170"/>
    </source>
</evidence>
<protein>
    <recommendedName>
        <fullName evidence="7">LITAF domain-containing protein</fullName>
    </recommendedName>
</protein>
<proteinExistence type="inferred from homology"/>
<dbReference type="GO" id="GO:0016020">
    <property type="term" value="C:membrane"/>
    <property type="evidence" value="ECO:0007669"/>
    <property type="project" value="UniProtKB-SubCell"/>
</dbReference>
<evidence type="ECO:0000256" key="5">
    <source>
        <dbReference type="ARBA" id="ARBA00023136"/>
    </source>
</evidence>
<feature type="compositionally biased region" description="Low complexity" evidence="6">
    <location>
        <begin position="14"/>
        <end position="28"/>
    </location>
</feature>
<dbReference type="PANTHER" id="PTHR23292">
    <property type="entry name" value="LIPOPOLYSACCHARIDE-INDUCED TUMOR NECROSIS FACTOR-ALPHA FACTOR"/>
    <property type="match status" value="1"/>
</dbReference>
<name>A0A0F8UZR5_9EURO</name>
<keyword evidence="4" id="KW-0862">Zinc</keyword>
<keyword evidence="9" id="KW-1185">Reference proteome</keyword>
<evidence type="ECO:0000313" key="9">
    <source>
        <dbReference type="Proteomes" id="UP000034291"/>
    </source>
</evidence>
<dbReference type="STRING" id="308745.A0A0F8UZR5"/>
<keyword evidence="5" id="KW-0472">Membrane</keyword>
<dbReference type="SMART" id="SM00714">
    <property type="entry name" value="LITAF"/>
    <property type="match status" value="1"/>
</dbReference>
<dbReference type="EMBL" id="JZBS01000852">
    <property type="protein sequence ID" value="KKK25004.1"/>
    <property type="molecule type" value="Genomic_DNA"/>
</dbReference>
<comment type="subcellular location">
    <subcellularLocation>
        <location evidence="1">Membrane</location>
        <topology evidence="1">Peripheral membrane protein</topology>
    </subcellularLocation>
</comment>